<evidence type="ECO:0000256" key="1">
    <source>
        <dbReference type="SAM" id="MobiDB-lite"/>
    </source>
</evidence>
<organism evidence="2 3">
    <name type="scientific">Ascobolus immersus RN42</name>
    <dbReference type="NCBI Taxonomy" id="1160509"/>
    <lineage>
        <taxon>Eukaryota</taxon>
        <taxon>Fungi</taxon>
        <taxon>Dikarya</taxon>
        <taxon>Ascomycota</taxon>
        <taxon>Pezizomycotina</taxon>
        <taxon>Pezizomycetes</taxon>
        <taxon>Pezizales</taxon>
        <taxon>Ascobolaceae</taxon>
        <taxon>Ascobolus</taxon>
    </lineage>
</organism>
<sequence length="137" mass="14978">MCLYIGILEVPSGRWASSLVRQMWRVVRSSSGAQDVSNNPPKSVYIVTSSTQYTDERYITHTTSELPHSSNSQGATRTEEETPQIIPTTISPSLLHVSFDNQSGLPIPIPAVTAETAQAADEARVMPPPSSSHTRRK</sequence>
<accession>A0A3N4HIK0</accession>
<feature type="region of interest" description="Disordered" evidence="1">
    <location>
        <begin position="117"/>
        <end position="137"/>
    </location>
</feature>
<proteinExistence type="predicted"/>
<evidence type="ECO:0000313" key="2">
    <source>
        <dbReference type="EMBL" id="RPA72498.1"/>
    </source>
</evidence>
<dbReference type="Proteomes" id="UP000275078">
    <property type="component" value="Unassembled WGS sequence"/>
</dbReference>
<dbReference type="AlphaFoldDB" id="A0A3N4HIK0"/>
<dbReference type="EMBL" id="ML119859">
    <property type="protein sequence ID" value="RPA72498.1"/>
    <property type="molecule type" value="Genomic_DNA"/>
</dbReference>
<feature type="compositionally biased region" description="Polar residues" evidence="1">
    <location>
        <begin position="61"/>
        <end position="75"/>
    </location>
</feature>
<evidence type="ECO:0000313" key="3">
    <source>
        <dbReference type="Proteomes" id="UP000275078"/>
    </source>
</evidence>
<reference evidence="2 3" key="1">
    <citation type="journal article" date="2018" name="Nat. Ecol. Evol.">
        <title>Pezizomycetes genomes reveal the molecular basis of ectomycorrhizal truffle lifestyle.</title>
        <authorList>
            <person name="Murat C."/>
            <person name="Payen T."/>
            <person name="Noel B."/>
            <person name="Kuo A."/>
            <person name="Morin E."/>
            <person name="Chen J."/>
            <person name="Kohler A."/>
            <person name="Krizsan K."/>
            <person name="Balestrini R."/>
            <person name="Da Silva C."/>
            <person name="Montanini B."/>
            <person name="Hainaut M."/>
            <person name="Levati E."/>
            <person name="Barry K.W."/>
            <person name="Belfiori B."/>
            <person name="Cichocki N."/>
            <person name="Clum A."/>
            <person name="Dockter R.B."/>
            <person name="Fauchery L."/>
            <person name="Guy J."/>
            <person name="Iotti M."/>
            <person name="Le Tacon F."/>
            <person name="Lindquist E.A."/>
            <person name="Lipzen A."/>
            <person name="Malagnac F."/>
            <person name="Mello A."/>
            <person name="Molinier V."/>
            <person name="Miyauchi S."/>
            <person name="Poulain J."/>
            <person name="Riccioni C."/>
            <person name="Rubini A."/>
            <person name="Sitrit Y."/>
            <person name="Splivallo R."/>
            <person name="Traeger S."/>
            <person name="Wang M."/>
            <person name="Zifcakova L."/>
            <person name="Wipf D."/>
            <person name="Zambonelli A."/>
            <person name="Paolocci F."/>
            <person name="Nowrousian M."/>
            <person name="Ottonello S."/>
            <person name="Baldrian P."/>
            <person name="Spatafora J.W."/>
            <person name="Henrissat B."/>
            <person name="Nagy L.G."/>
            <person name="Aury J.M."/>
            <person name="Wincker P."/>
            <person name="Grigoriev I.V."/>
            <person name="Bonfante P."/>
            <person name="Martin F.M."/>
        </authorList>
    </citation>
    <scope>NUCLEOTIDE SEQUENCE [LARGE SCALE GENOMIC DNA]</scope>
    <source>
        <strain evidence="2 3">RN42</strain>
    </source>
</reference>
<feature type="region of interest" description="Disordered" evidence="1">
    <location>
        <begin position="61"/>
        <end position="86"/>
    </location>
</feature>
<gene>
    <name evidence="2" type="ORF">BJ508DRAFT_381529</name>
</gene>
<protein>
    <submittedName>
        <fullName evidence="2">Uncharacterized protein</fullName>
    </submittedName>
</protein>
<keyword evidence="3" id="KW-1185">Reference proteome</keyword>
<name>A0A3N4HIK0_ASCIM</name>